<dbReference type="RefSeq" id="YP_009004142.1">
    <property type="nucleotide sequence ID" value="NC_023545.1"/>
</dbReference>
<feature type="transmembrane region" description="Helical" evidence="1">
    <location>
        <begin position="6"/>
        <end position="25"/>
    </location>
</feature>
<accession>W8VRC3</accession>
<proteinExistence type="predicted"/>
<reference evidence="2" key="1">
    <citation type="journal article" date="2014" name="Genome Biol. Evol.">
        <title>Gene Content Evolution in Discobid Mitochondria Deduced from the Phylogenetic Position and Complete Mitochondrial Genome of Tsukubamonas globosa.</title>
        <authorList>
            <person name="Kamikawa R."/>
            <person name="Kolisko M."/>
            <person name="Nishimura Y."/>
            <person name="Yabuki A."/>
            <person name="Brown M.W."/>
            <person name="Ishikawa S.A."/>
            <person name="Ishida K."/>
            <person name="Roger A.J."/>
            <person name="Hashimoto T."/>
            <person name="Inagaki Y."/>
        </authorList>
    </citation>
    <scope>NUCLEOTIDE SEQUENCE</scope>
</reference>
<protein>
    <recommendedName>
        <fullName evidence="3">ATP synthase F0 subunit b</fullName>
    </recommendedName>
</protein>
<evidence type="ECO:0000256" key="1">
    <source>
        <dbReference type="SAM" id="Phobius"/>
    </source>
</evidence>
<evidence type="ECO:0008006" key="3">
    <source>
        <dbReference type="Google" id="ProtNLM"/>
    </source>
</evidence>
<keyword evidence="1" id="KW-0812">Transmembrane</keyword>
<organism evidence="2">
    <name type="scientific">Tsukubamonas globosa</name>
    <dbReference type="NCBI Taxonomy" id="875863"/>
    <lineage>
        <taxon>Eukaryota</taxon>
        <taxon>Discoba</taxon>
        <taxon>Tsukubamonadida</taxon>
        <taxon>Tsukubamonadidae</taxon>
        <taxon>Tsukubamonas</taxon>
    </lineage>
</organism>
<dbReference type="GeneID" id="18506867"/>
<geneLocation type="mitochondrion" evidence="2"/>
<dbReference type="AlphaFoldDB" id="W8VRC3"/>
<keyword evidence="1" id="KW-0472">Membrane</keyword>
<dbReference type="EMBL" id="AB854048">
    <property type="protein sequence ID" value="BAO51984.1"/>
    <property type="molecule type" value="Genomic_DNA"/>
</dbReference>
<sequence>MINNNFFLMLSITIAFILGSFSNLLFTDELLLVVSFLLFYYFAYQQLHSSMDSFFLERKEAFLNETFFATKKLALSDLSILLEQQKLNPLTVIKIVQLHLATSLDVTNKFDHSFALLKTLIAERNCINLLQTEAVYKTELLNLETNHILQSLN</sequence>
<evidence type="ECO:0000313" key="2">
    <source>
        <dbReference type="EMBL" id="BAO51984.1"/>
    </source>
</evidence>
<keyword evidence="1" id="KW-1133">Transmembrane helix</keyword>
<name>W8VRC3_9EUKA</name>
<keyword evidence="2" id="KW-0496">Mitochondrion</keyword>